<dbReference type="RefSeq" id="XP_068354670.1">
    <property type="nucleotide sequence ID" value="XM_068508040.1"/>
</dbReference>
<keyword evidence="2" id="KW-1185">Reference proteome</keyword>
<dbReference type="Proteomes" id="UP000179807">
    <property type="component" value="Unassembled WGS sequence"/>
</dbReference>
<reference evidence="1" key="1">
    <citation type="submission" date="2016-10" db="EMBL/GenBank/DDBJ databases">
        <authorList>
            <person name="Benchimol M."/>
            <person name="Almeida L.G."/>
            <person name="Vasconcelos A.T."/>
            <person name="Perreira-Neves A."/>
            <person name="Rosa I.A."/>
            <person name="Tasca T."/>
            <person name="Bogo M.R."/>
            <person name="de Souza W."/>
        </authorList>
    </citation>
    <scope>NUCLEOTIDE SEQUENCE [LARGE SCALE GENOMIC DNA]</scope>
    <source>
        <strain evidence="1">K</strain>
    </source>
</reference>
<dbReference type="VEuPathDB" id="TrichDB:TRFO_31635"/>
<comment type="caution">
    <text evidence="1">The sequence shown here is derived from an EMBL/GenBank/DDBJ whole genome shotgun (WGS) entry which is preliminary data.</text>
</comment>
<proteinExistence type="predicted"/>
<dbReference type="InterPro" id="IPR036317">
    <property type="entry name" value="Cullin_homology_sf"/>
</dbReference>
<evidence type="ECO:0000313" key="2">
    <source>
        <dbReference type="Proteomes" id="UP000179807"/>
    </source>
</evidence>
<gene>
    <name evidence="1" type="ORF">TRFO_31635</name>
</gene>
<dbReference type="GeneID" id="94842744"/>
<dbReference type="EMBL" id="MLAK01000907">
    <property type="protein sequence ID" value="OHT01534.1"/>
    <property type="molecule type" value="Genomic_DNA"/>
</dbReference>
<name>A0A1J4JVI4_9EUKA</name>
<protein>
    <submittedName>
        <fullName evidence="1">Uncharacterized protein</fullName>
    </submittedName>
</protein>
<dbReference type="AlphaFoldDB" id="A0A1J4JVI4"/>
<accession>A0A1J4JVI4</accession>
<sequence>MSDPNTIFEMIFDDKPLEGSHDEVKEIIAKDVPKFEQEIMRISNSHFLEWAQNIQNSSKLILFDNVSYYFSLFTKIIDLIPTFFPEDSQAFLLVIQPFLTNIIKDANIMEYVSLAICLQIENLVEKNEIDEAESEKEMGRINGIFAILKSFHLLEAAKNDIMNYNFNFTNNLIFDSENIVNYIIQSFTRYRNAAIIFRKIFVDHECISKLLHITFNQLIKSKMSKMTDGVQPPIGKLLLTPFLSWICEEYEMQKFEMTEIYESCSNFVYDAILMYTRGKNDQIGSLLKFIEDVTQNYSSAFISLNGSMNCLESNIRSALNDPRLKFSYNFAAFLDSHMENAFIEKKNIWHDFLPKDENHSHCCHHQTDSIAQSAFLKALMRIENINIFCDYFKNSLISLTATYGPSIQNVVQPMLDIIKLATGRFLMFTPDQQNQQKQQHFHDHNCNEIGGFNNPCLAQREPEMVPEVTQVEAQIELNAKKYSVFTDFLTMQILNAIAENSKLKMNEILQKVKGNQNDIENRVITLSDYLLFNDDEGFYYFDESFESDNDYIRIPPFFEEMKGKFDQEKTDLIKRKAIAAIQTKINEPMKTFIYDCFLMIKRKVRPDTAMILDLLDDFVEENFVKIEENAVILIEKKKE</sequence>
<dbReference type="SUPFAM" id="SSF75632">
    <property type="entry name" value="Cullin homology domain"/>
    <property type="match status" value="1"/>
</dbReference>
<organism evidence="1 2">
    <name type="scientific">Tritrichomonas foetus</name>
    <dbReference type="NCBI Taxonomy" id="1144522"/>
    <lineage>
        <taxon>Eukaryota</taxon>
        <taxon>Metamonada</taxon>
        <taxon>Parabasalia</taxon>
        <taxon>Tritrichomonadida</taxon>
        <taxon>Tritrichomonadidae</taxon>
        <taxon>Tritrichomonas</taxon>
    </lineage>
</organism>
<evidence type="ECO:0000313" key="1">
    <source>
        <dbReference type="EMBL" id="OHT01534.1"/>
    </source>
</evidence>